<feature type="transmembrane region" description="Helical" evidence="1">
    <location>
        <begin position="258"/>
        <end position="275"/>
    </location>
</feature>
<feature type="transmembrane region" description="Helical" evidence="1">
    <location>
        <begin position="397"/>
        <end position="416"/>
    </location>
</feature>
<gene>
    <name evidence="2" type="ORF">E2980_21470</name>
</gene>
<dbReference type="OrthoDB" id="1493313at2"/>
<dbReference type="PANTHER" id="PTHR37422">
    <property type="entry name" value="TEICHURONIC ACID BIOSYNTHESIS PROTEIN TUAE"/>
    <property type="match status" value="1"/>
</dbReference>
<evidence type="ECO:0000256" key="1">
    <source>
        <dbReference type="SAM" id="Phobius"/>
    </source>
</evidence>
<comment type="caution">
    <text evidence="2">The sequence shown here is derived from an EMBL/GenBank/DDBJ whole genome shotgun (WGS) entry which is preliminary data.</text>
</comment>
<dbReference type="InterPro" id="IPR051533">
    <property type="entry name" value="WaaL-like"/>
</dbReference>
<feature type="transmembrane region" description="Helical" evidence="1">
    <location>
        <begin position="423"/>
        <end position="440"/>
    </location>
</feature>
<dbReference type="Proteomes" id="UP000297900">
    <property type="component" value="Unassembled WGS sequence"/>
</dbReference>
<organism evidence="2 3">
    <name type="scientific">Cohnella luojiensis</name>
    <dbReference type="NCBI Taxonomy" id="652876"/>
    <lineage>
        <taxon>Bacteria</taxon>
        <taxon>Bacillati</taxon>
        <taxon>Bacillota</taxon>
        <taxon>Bacilli</taxon>
        <taxon>Bacillales</taxon>
        <taxon>Paenibacillaceae</taxon>
        <taxon>Cohnella</taxon>
    </lineage>
</organism>
<feature type="transmembrane region" description="Helical" evidence="1">
    <location>
        <begin position="281"/>
        <end position="298"/>
    </location>
</feature>
<keyword evidence="1" id="KW-0812">Transmembrane</keyword>
<name>A0A4Y8LNT6_9BACL</name>
<dbReference type="AlphaFoldDB" id="A0A4Y8LNT6"/>
<dbReference type="PANTHER" id="PTHR37422:SF13">
    <property type="entry name" value="LIPOPOLYSACCHARIDE BIOSYNTHESIS PROTEIN PA4999-RELATED"/>
    <property type="match status" value="1"/>
</dbReference>
<dbReference type="EMBL" id="SOMN01000044">
    <property type="protein sequence ID" value="TFE22640.1"/>
    <property type="molecule type" value="Genomic_DNA"/>
</dbReference>
<feature type="transmembrane region" description="Helical" evidence="1">
    <location>
        <begin position="179"/>
        <end position="196"/>
    </location>
</feature>
<keyword evidence="1" id="KW-0472">Membrane</keyword>
<feature type="transmembrane region" description="Helical" evidence="1">
    <location>
        <begin position="237"/>
        <end position="253"/>
    </location>
</feature>
<proteinExistence type="predicted"/>
<evidence type="ECO:0000313" key="2">
    <source>
        <dbReference type="EMBL" id="TFE22640.1"/>
    </source>
</evidence>
<dbReference type="RefSeq" id="WP_135154300.1">
    <property type="nucleotide sequence ID" value="NZ_SOMN01000044.1"/>
</dbReference>
<sequence length="473" mass="52399">MNILVRKIQDNRLIKTLGIIILVILMGYFLGKAALDPGKARLLIASSFIFILIVFSIRKPALALYLLILYLPFLGLFRRALIPVAGWNTLDPLVIVGPAVVLILVFKWFYDKSIHREIIADDTRLFQLIRWMLLIDCIQIFNPIQGSLFTGIAGIIFYIVPIGYMILGREYIDEKKIKMIFATVFFIGVIVALYGFKQYFYGYYPFEDMWVELSGYTALKVYGVMRPISTFTSASEYAHYLGIAIVIAWAYILRSGIVAKIFGIVGLLLLYSALFTESARGAIVTATLALVIISIVNSKKLSNKILVSLIACGVMTGMFFAMSKLNTENDLIYHSVVGLTDPMGEESTTLGHYNLMIDGFLKGFTNPLGHGLGSTTIAAGKFSGSAVSSEVDLSNKFLATGIVGGILYLIIMIKILFIAFKQANSSIVHLVILGVLFSQAGQWLNGGHYSVVGLIWIMIGYLDKNSTKKEVYL</sequence>
<evidence type="ECO:0008006" key="4">
    <source>
        <dbReference type="Google" id="ProtNLM"/>
    </source>
</evidence>
<accession>A0A4Y8LNT6</accession>
<feature type="transmembrane region" description="Helical" evidence="1">
    <location>
        <begin position="305"/>
        <end position="323"/>
    </location>
</feature>
<feature type="transmembrane region" description="Helical" evidence="1">
    <location>
        <begin position="93"/>
        <end position="110"/>
    </location>
</feature>
<keyword evidence="3" id="KW-1185">Reference proteome</keyword>
<keyword evidence="1" id="KW-1133">Transmembrane helix</keyword>
<protein>
    <recommendedName>
        <fullName evidence="4">O-antigen ligase domain-containing protein</fullName>
    </recommendedName>
</protein>
<reference evidence="2 3" key="1">
    <citation type="submission" date="2019-03" db="EMBL/GenBank/DDBJ databases">
        <title>Cohnella endophytica sp. nov., a novel endophytic bacterium isolated from bark of Sonneratia apetala.</title>
        <authorList>
            <person name="Tuo L."/>
        </authorList>
    </citation>
    <scope>NUCLEOTIDE SEQUENCE [LARGE SCALE GENOMIC DNA]</scope>
    <source>
        <strain evidence="2 3">CCTCC AB 208254</strain>
    </source>
</reference>
<feature type="transmembrane region" description="Helical" evidence="1">
    <location>
        <begin position="147"/>
        <end position="167"/>
    </location>
</feature>
<feature type="transmembrane region" description="Helical" evidence="1">
    <location>
        <begin position="62"/>
        <end position="81"/>
    </location>
</feature>
<feature type="transmembrane region" description="Helical" evidence="1">
    <location>
        <begin position="12"/>
        <end position="31"/>
    </location>
</feature>
<evidence type="ECO:0000313" key="3">
    <source>
        <dbReference type="Proteomes" id="UP000297900"/>
    </source>
</evidence>